<sequence length="81" mass="9120">MSTTVRASAFTEPERPKNLQIRFVTIGGSFVDVIGLGEHFKNRWKRHGCKATSQFPEEGYLFSIREKANNHAAVCRAIPLT</sequence>
<evidence type="ECO:0000313" key="2">
    <source>
        <dbReference type="Proteomes" id="UP001596065"/>
    </source>
</evidence>
<comment type="caution">
    <text evidence="1">The sequence shown here is derived from an EMBL/GenBank/DDBJ whole genome shotgun (WGS) entry which is preliminary data.</text>
</comment>
<name>A0ABW0WRZ5_STRNO</name>
<reference evidence="2" key="1">
    <citation type="journal article" date="2019" name="Int. J. Syst. Evol. Microbiol.">
        <title>The Global Catalogue of Microorganisms (GCM) 10K type strain sequencing project: providing services to taxonomists for standard genome sequencing and annotation.</title>
        <authorList>
            <consortium name="The Broad Institute Genomics Platform"/>
            <consortium name="The Broad Institute Genome Sequencing Center for Infectious Disease"/>
            <person name="Wu L."/>
            <person name="Ma J."/>
        </authorList>
    </citation>
    <scope>NUCLEOTIDE SEQUENCE [LARGE SCALE GENOMIC DNA]</scope>
    <source>
        <strain evidence="2">KCTC 5701</strain>
    </source>
</reference>
<organism evidence="1 2">
    <name type="scientific">Streptomyces nogalater</name>
    <dbReference type="NCBI Taxonomy" id="38314"/>
    <lineage>
        <taxon>Bacteria</taxon>
        <taxon>Bacillati</taxon>
        <taxon>Actinomycetota</taxon>
        <taxon>Actinomycetes</taxon>
        <taxon>Kitasatosporales</taxon>
        <taxon>Streptomycetaceae</taxon>
        <taxon>Streptomyces</taxon>
    </lineage>
</organism>
<proteinExistence type="predicted"/>
<dbReference type="Proteomes" id="UP001596065">
    <property type="component" value="Unassembled WGS sequence"/>
</dbReference>
<dbReference type="RefSeq" id="WP_344347690.1">
    <property type="nucleotide sequence ID" value="NZ_BAAASM010000012.1"/>
</dbReference>
<dbReference type="EMBL" id="JBHSOE010000056">
    <property type="protein sequence ID" value="MFC5659065.1"/>
    <property type="molecule type" value="Genomic_DNA"/>
</dbReference>
<gene>
    <name evidence="1" type="ORF">ACFP3J_26785</name>
</gene>
<evidence type="ECO:0000313" key="1">
    <source>
        <dbReference type="EMBL" id="MFC5659065.1"/>
    </source>
</evidence>
<accession>A0ABW0WRZ5</accession>
<keyword evidence="2" id="KW-1185">Reference proteome</keyword>
<protein>
    <submittedName>
        <fullName evidence="1">Uncharacterized protein</fullName>
    </submittedName>
</protein>